<name>A0A1F4S5P9_UNCSA</name>
<evidence type="ECO:0000313" key="2">
    <source>
        <dbReference type="EMBL" id="OGC15765.1"/>
    </source>
</evidence>
<dbReference type="PROSITE" id="PS51272">
    <property type="entry name" value="SLH"/>
    <property type="match status" value="1"/>
</dbReference>
<dbReference type="Proteomes" id="UP000177905">
    <property type="component" value="Unassembled WGS sequence"/>
</dbReference>
<dbReference type="PANTHER" id="PTHR43308:SF1">
    <property type="entry name" value="OUTER MEMBRANE PROTEIN ALPHA"/>
    <property type="match status" value="1"/>
</dbReference>
<sequence length="472" mass="50652">MAKNLMIRGLTLLILILLISGSCYAEVKFKDLPADHWAASSVYDLVRLGVTSGYPDGTFRGKNNITRYETAILIAKLAEKLPEMDVTSIQSELNSLKNEIAKVRKGGSIPITGEYEMFSKVSNLLATGGVNGRGPIMVYRLKTNIDYDLNDSTNLKVGFDTMDSGFDGTTRDLAKEIIDVVGTVKIDPVDTILSDFGLENNLDLTFAMGPGNIRHVDSTGFIPSETGYTYLRPDSGVYVGTNLLGFDVLGGYKQALKTNAGASLTSDFTGSIAYNLTGVPLLEVLKVKASGDYLQKHGTEGVETRGIIDLATSISDNIGIKTKLGLTSTDSKGWMVGGELSVANVLNSGTNVVFKGSKVGALFIPSSFAAEVFDAAGFDFFNRPLESSTVNFGGLVSQKLGDKLEFQGKGDLRLSPDYGYGSDKAKSRATGQVGFAYEIAPLTTLDTFYRVEQDPTVGETTDLAAMGLIYKF</sequence>
<evidence type="ECO:0000313" key="3">
    <source>
        <dbReference type="Proteomes" id="UP000177905"/>
    </source>
</evidence>
<dbReference type="AlphaFoldDB" id="A0A1F4S5P9"/>
<organism evidence="2 3">
    <name type="scientific">candidate division WOR-1 bacterium RIFOXYB2_FULL_36_35</name>
    <dbReference type="NCBI Taxonomy" id="1802578"/>
    <lineage>
        <taxon>Bacteria</taxon>
        <taxon>Bacillati</taxon>
        <taxon>Saganbacteria</taxon>
    </lineage>
</organism>
<accession>A0A1F4S5P9</accession>
<evidence type="ECO:0000259" key="1">
    <source>
        <dbReference type="PROSITE" id="PS51272"/>
    </source>
</evidence>
<feature type="domain" description="SLH" evidence="1">
    <location>
        <begin position="25"/>
        <end position="88"/>
    </location>
</feature>
<gene>
    <name evidence="2" type="ORF">A2290_05445</name>
</gene>
<dbReference type="PANTHER" id="PTHR43308">
    <property type="entry name" value="OUTER MEMBRANE PROTEIN ALPHA-RELATED"/>
    <property type="match status" value="1"/>
</dbReference>
<reference evidence="2 3" key="1">
    <citation type="journal article" date="2016" name="Nat. Commun.">
        <title>Thousands of microbial genomes shed light on interconnected biogeochemical processes in an aquifer system.</title>
        <authorList>
            <person name="Anantharaman K."/>
            <person name="Brown C.T."/>
            <person name="Hug L.A."/>
            <person name="Sharon I."/>
            <person name="Castelle C.J."/>
            <person name="Probst A.J."/>
            <person name="Thomas B.C."/>
            <person name="Singh A."/>
            <person name="Wilkins M.J."/>
            <person name="Karaoz U."/>
            <person name="Brodie E.L."/>
            <person name="Williams K.H."/>
            <person name="Hubbard S.S."/>
            <person name="Banfield J.F."/>
        </authorList>
    </citation>
    <scope>NUCLEOTIDE SEQUENCE [LARGE SCALE GENOMIC DNA]</scope>
</reference>
<comment type="caution">
    <text evidence="2">The sequence shown here is derived from an EMBL/GenBank/DDBJ whole genome shotgun (WGS) entry which is preliminary data.</text>
</comment>
<protein>
    <recommendedName>
        <fullName evidence="1">SLH domain-containing protein</fullName>
    </recommendedName>
</protein>
<dbReference type="EMBL" id="MEUA01000017">
    <property type="protein sequence ID" value="OGC15765.1"/>
    <property type="molecule type" value="Genomic_DNA"/>
</dbReference>
<dbReference type="Pfam" id="PF00395">
    <property type="entry name" value="SLH"/>
    <property type="match status" value="1"/>
</dbReference>
<dbReference type="InterPro" id="IPR051465">
    <property type="entry name" value="Cell_Envelope_Struct_Comp"/>
</dbReference>
<dbReference type="InterPro" id="IPR001119">
    <property type="entry name" value="SLH_dom"/>
</dbReference>
<proteinExistence type="predicted"/>
<dbReference type="PROSITE" id="PS51257">
    <property type="entry name" value="PROKAR_LIPOPROTEIN"/>
    <property type="match status" value="1"/>
</dbReference>